<organism evidence="2 3">
    <name type="scientific">Lentilactobacillus raoultii</name>
    <dbReference type="NCBI Taxonomy" id="1987503"/>
    <lineage>
        <taxon>Bacteria</taxon>
        <taxon>Bacillati</taxon>
        <taxon>Bacillota</taxon>
        <taxon>Bacilli</taxon>
        <taxon>Lactobacillales</taxon>
        <taxon>Lactobacillaceae</taxon>
        <taxon>Lentilactobacillus</taxon>
    </lineage>
</organism>
<feature type="transmembrane region" description="Helical" evidence="1">
    <location>
        <begin position="69"/>
        <end position="89"/>
    </location>
</feature>
<evidence type="ECO:0000313" key="3">
    <source>
        <dbReference type="Proteomes" id="UP001597156"/>
    </source>
</evidence>
<comment type="caution">
    <text evidence="2">The sequence shown here is derived from an EMBL/GenBank/DDBJ whole genome shotgun (WGS) entry which is preliminary data.</text>
</comment>
<feature type="transmembrane region" description="Helical" evidence="1">
    <location>
        <begin position="415"/>
        <end position="433"/>
    </location>
</feature>
<proteinExistence type="predicted"/>
<keyword evidence="3" id="KW-1185">Reference proteome</keyword>
<protein>
    <recommendedName>
        <fullName evidence="4">O-antigen/teichoic acid export membrane protein</fullName>
    </recommendedName>
</protein>
<name>A0ABW3PDQ1_9LACO</name>
<sequence length="442" mass="50161">MLTWKMKIIQGVAFGAANIVQIVPLVIFTVLFRNQNVLDYAPYILFYTGTKTGLIFVNGMGKVGNPYQLLKYSILVYILSLMIIGIFPVLPVDNLMSFVMGMGASVILPAYQTIYYKERVLWSWNIGSVEILSMFMYIGLLALFLLLPSTQYHQMVYFSLAVFICLFGWVINMFPETVKNGASSSILPDTQSQNDIILFCILVLFLFSIRLLRFFNNSISFYGFLISFVLFLVFFTIINVKKQLKIDFPLSLVEVSILNGGYEAFLMVYLFSLNVNHVNIVLAYTVYGAGIAAAQFLRKVVSHLFRNISELKQQLLFFVIGSWLLFFPSTILIGTFIIGYVGSANSILLNHAYFFAPVDILEDRLIVKYRNTYLGSILLQLIWGLFLFTSSLIIKHDLIVLAINNRAIQRGNIMTALFLSLTTIVLGMILPSLNERKLFVKL</sequence>
<keyword evidence="1" id="KW-0812">Transmembrane</keyword>
<keyword evidence="1" id="KW-0472">Membrane</keyword>
<reference evidence="3" key="1">
    <citation type="journal article" date="2019" name="Int. J. Syst. Evol. Microbiol.">
        <title>The Global Catalogue of Microorganisms (GCM) 10K type strain sequencing project: providing services to taxonomists for standard genome sequencing and annotation.</title>
        <authorList>
            <consortium name="The Broad Institute Genomics Platform"/>
            <consortium name="The Broad Institute Genome Sequencing Center for Infectious Disease"/>
            <person name="Wu L."/>
            <person name="Ma J."/>
        </authorList>
    </citation>
    <scope>NUCLEOTIDE SEQUENCE [LARGE SCALE GENOMIC DNA]</scope>
    <source>
        <strain evidence="3">CCUG 71848</strain>
    </source>
</reference>
<feature type="transmembrane region" description="Helical" evidence="1">
    <location>
        <begin position="315"/>
        <end position="341"/>
    </location>
</feature>
<feature type="transmembrane region" description="Helical" evidence="1">
    <location>
        <begin position="277"/>
        <end position="294"/>
    </location>
</feature>
<feature type="transmembrane region" description="Helical" evidence="1">
    <location>
        <begin position="128"/>
        <end position="149"/>
    </location>
</feature>
<evidence type="ECO:0000313" key="2">
    <source>
        <dbReference type="EMBL" id="MFD1124969.1"/>
    </source>
</evidence>
<keyword evidence="1" id="KW-1133">Transmembrane helix</keyword>
<feature type="transmembrane region" description="Helical" evidence="1">
    <location>
        <begin position="40"/>
        <end position="57"/>
    </location>
</feature>
<evidence type="ECO:0000256" key="1">
    <source>
        <dbReference type="SAM" id="Phobius"/>
    </source>
</evidence>
<feature type="transmembrane region" description="Helical" evidence="1">
    <location>
        <begin position="373"/>
        <end position="394"/>
    </location>
</feature>
<evidence type="ECO:0008006" key="4">
    <source>
        <dbReference type="Google" id="ProtNLM"/>
    </source>
</evidence>
<dbReference type="EMBL" id="JBHTLH010000018">
    <property type="protein sequence ID" value="MFD1124969.1"/>
    <property type="molecule type" value="Genomic_DNA"/>
</dbReference>
<feature type="transmembrane region" description="Helical" evidence="1">
    <location>
        <begin position="12"/>
        <end position="34"/>
    </location>
</feature>
<dbReference type="Proteomes" id="UP001597156">
    <property type="component" value="Unassembled WGS sequence"/>
</dbReference>
<feature type="transmembrane region" description="Helical" evidence="1">
    <location>
        <begin position="196"/>
        <end position="215"/>
    </location>
</feature>
<feature type="transmembrane region" description="Helical" evidence="1">
    <location>
        <begin position="221"/>
        <end position="240"/>
    </location>
</feature>
<feature type="transmembrane region" description="Helical" evidence="1">
    <location>
        <begin position="155"/>
        <end position="175"/>
    </location>
</feature>
<accession>A0ABW3PDQ1</accession>
<dbReference type="RefSeq" id="WP_121976983.1">
    <property type="nucleotide sequence ID" value="NZ_JBHTLH010000018.1"/>
</dbReference>
<gene>
    <name evidence="2" type="ORF">ACFQ22_06350</name>
</gene>